<dbReference type="RefSeq" id="WP_259867473.1">
    <property type="nucleotide sequence ID" value="NZ_JAMQJZ010000003.1"/>
</dbReference>
<dbReference type="InterPro" id="IPR050624">
    <property type="entry name" value="HTH-type_Tx_Regulator"/>
</dbReference>
<comment type="caution">
    <text evidence="5">The sequence shown here is derived from an EMBL/GenBank/DDBJ whole genome shotgun (WGS) entry which is preliminary data.</text>
</comment>
<gene>
    <name evidence="5" type="ORF">NC661_05165</name>
</gene>
<keyword evidence="2 3" id="KW-0238">DNA-binding</keyword>
<dbReference type="PANTHER" id="PTHR43479">
    <property type="entry name" value="ACREF/ENVCD OPERON REPRESSOR-RELATED"/>
    <property type="match status" value="1"/>
</dbReference>
<dbReference type="PRINTS" id="PR00455">
    <property type="entry name" value="HTHTETR"/>
</dbReference>
<dbReference type="Pfam" id="PF00440">
    <property type="entry name" value="TetR_N"/>
    <property type="match status" value="1"/>
</dbReference>
<dbReference type="EMBL" id="JAMQJZ010000003">
    <property type="protein sequence ID" value="MDC3419755.1"/>
    <property type="molecule type" value="Genomic_DNA"/>
</dbReference>
<name>A0A9X4AIU4_9BACI</name>
<dbReference type="InterPro" id="IPR001647">
    <property type="entry name" value="HTH_TetR"/>
</dbReference>
<feature type="DNA-binding region" description="H-T-H motif" evidence="3">
    <location>
        <begin position="25"/>
        <end position="44"/>
    </location>
</feature>
<dbReference type="GO" id="GO:0003677">
    <property type="term" value="F:DNA binding"/>
    <property type="evidence" value="ECO:0007669"/>
    <property type="project" value="UniProtKB-UniRule"/>
</dbReference>
<dbReference type="PANTHER" id="PTHR43479:SF22">
    <property type="entry name" value="TRANSCRIPTIONAL REGULATOR, TETR FAMILY"/>
    <property type="match status" value="1"/>
</dbReference>
<protein>
    <submittedName>
        <fullName evidence="5">TetR/AcrR family transcriptional regulator</fullName>
    </submittedName>
</protein>
<evidence type="ECO:0000256" key="2">
    <source>
        <dbReference type="ARBA" id="ARBA00023125"/>
    </source>
</evidence>
<dbReference type="Gene3D" id="1.10.10.60">
    <property type="entry name" value="Homeodomain-like"/>
    <property type="match status" value="1"/>
</dbReference>
<reference evidence="5" key="1">
    <citation type="submission" date="2022-06" db="EMBL/GenBank/DDBJ databases">
        <title>Aquibacillus sp. a new bacterium isolated from soil saline samples.</title>
        <authorList>
            <person name="Galisteo C."/>
            <person name="De La Haba R."/>
            <person name="Sanchez-Porro C."/>
            <person name="Ventosa A."/>
        </authorList>
    </citation>
    <scope>NUCLEOTIDE SEQUENCE</scope>
    <source>
        <strain evidence="5">JCM 12387</strain>
    </source>
</reference>
<dbReference type="AlphaFoldDB" id="A0A9X4AIU4"/>
<dbReference type="InterPro" id="IPR023772">
    <property type="entry name" value="DNA-bd_HTH_TetR-type_CS"/>
</dbReference>
<evidence type="ECO:0000259" key="4">
    <source>
        <dbReference type="PROSITE" id="PS50977"/>
    </source>
</evidence>
<dbReference type="Proteomes" id="UP001145072">
    <property type="component" value="Unassembled WGS sequence"/>
</dbReference>
<keyword evidence="6" id="KW-1185">Reference proteome</keyword>
<evidence type="ECO:0000256" key="3">
    <source>
        <dbReference type="PROSITE-ProRule" id="PRU00335"/>
    </source>
</evidence>
<dbReference type="InterPro" id="IPR009057">
    <property type="entry name" value="Homeodomain-like_sf"/>
</dbReference>
<proteinExistence type="predicted"/>
<accession>A0A9X4AIU4</accession>
<organism evidence="5 6">
    <name type="scientific">Aquibacillus koreensis</name>
    <dbReference type="NCBI Taxonomy" id="279446"/>
    <lineage>
        <taxon>Bacteria</taxon>
        <taxon>Bacillati</taxon>
        <taxon>Bacillota</taxon>
        <taxon>Bacilli</taxon>
        <taxon>Bacillales</taxon>
        <taxon>Bacillaceae</taxon>
        <taxon>Aquibacillus</taxon>
    </lineage>
</organism>
<dbReference type="PROSITE" id="PS01081">
    <property type="entry name" value="HTH_TETR_1"/>
    <property type="match status" value="1"/>
</dbReference>
<sequence>MHEKKKRIIEESMKLFAEKGFHATSIQEIAKKSEVSKGAFYLYFDSKENLTVSIFEYYTNLVFEKMEHIRKQDIEPKQKLMEQIQLFLEMLRDHKEYIIMHFRDNLQLGKQMDELVLRLNKAAFKWISGALTEIYGADLEPYIVDASIQFDGMLQGYFKWLFLHDIQFNAKELATFIVNRYDDMAKAMIVSGEPTQIKLEQLNYQALQNASPDEVKSILDHLRESIEQLDISLEEKQQLREAADVIDSERVKKQPKKIIMQGMLAHLQHEPALQEPCKKIAALLDITLLSQE</sequence>
<feature type="domain" description="HTH tetR-type" evidence="4">
    <location>
        <begin position="2"/>
        <end position="62"/>
    </location>
</feature>
<evidence type="ECO:0000313" key="5">
    <source>
        <dbReference type="EMBL" id="MDC3419755.1"/>
    </source>
</evidence>
<dbReference type="SUPFAM" id="SSF46689">
    <property type="entry name" value="Homeodomain-like"/>
    <property type="match status" value="1"/>
</dbReference>
<evidence type="ECO:0000313" key="6">
    <source>
        <dbReference type="Proteomes" id="UP001145072"/>
    </source>
</evidence>
<dbReference type="Gene3D" id="1.10.357.10">
    <property type="entry name" value="Tetracycline Repressor, domain 2"/>
    <property type="match status" value="1"/>
</dbReference>
<keyword evidence="1" id="KW-0678">Repressor</keyword>
<evidence type="ECO:0000256" key="1">
    <source>
        <dbReference type="ARBA" id="ARBA00022491"/>
    </source>
</evidence>
<dbReference type="PROSITE" id="PS50977">
    <property type="entry name" value="HTH_TETR_2"/>
    <property type="match status" value="1"/>
</dbReference>